<dbReference type="AlphaFoldDB" id="A0AA36B2K9"/>
<gene>
    <name evidence="1" type="ORF">OCTVUL_1B013671</name>
</gene>
<evidence type="ECO:0000313" key="1">
    <source>
        <dbReference type="EMBL" id="CAI9726780.1"/>
    </source>
</evidence>
<evidence type="ECO:0000313" key="2">
    <source>
        <dbReference type="Proteomes" id="UP001162480"/>
    </source>
</evidence>
<protein>
    <submittedName>
        <fullName evidence="1">Uncharacterized protein</fullName>
    </submittedName>
</protein>
<keyword evidence="2" id="KW-1185">Reference proteome</keyword>
<sequence>MYKPSCPNNGGQFCGQLDSSADKILDYTGDSVADTPAQFPATVSPSSPVASVSLDPDSMQAATLQAILELTEEVKLLCAEQNSSPRQRYHSERHEAISI</sequence>
<name>A0AA36B2K9_OCTVU</name>
<reference evidence="1" key="1">
    <citation type="submission" date="2023-08" db="EMBL/GenBank/DDBJ databases">
        <authorList>
            <person name="Alioto T."/>
            <person name="Alioto T."/>
            <person name="Gomez Garrido J."/>
        </authorList>
    </citation>
    <scope>NUCLEOTIDE SEQUENCE</scope>
</reference>
<dbReference type="Proteomes" id="UP001162480">
    <property type="component" value="Chromosome 8"/>
</dbReference>
<accession>A0AA36B2K9</accession>
<organism evidence="1 2">
    <name type="scientific">Octopus vulgaris</name>
    <name type="common">Common octopus</name>
    <dbReference type="NCBI Taxonomy" id="6645"/>
    <lineage>
        <taxon>Eukaryota</taxon>
        <taxon>Metazoa</taxon>
        <taxon>Spiralia</taxon>
        <taxon>Lophotrochozoa</taxon>
        <taxon>Mollusca</taxon>
        <taxon>Cephalopoda</taxon>
        <taxon>Coleoidea</taxon>
        <taxon>Octopodiformes</taxon>
        <taxon>Octopoda</taxon>
        <taxon>Incirrata</taxon>
        <taxon>Octopodidae</taxon>
        <taxon>Octopus</taxon>
    </lineage>
</organism>
<dbReference type="EMBL" id="OX597821">
    <property type="protein sequence ID" value="CAI9726780.1"/>
    <property type="molecule type" value="Genomic_DNA"/>
</dbReference>
<proteinExistence type="predicted"/>